<dbReference type="FunFam" id="3.30.200.20:FF:000255">
    <property type="entry name" value="serine/threonine-protein kinase Chk2 isoform X1"/>
    <property type="match status" value="1"/>
</dbReference>
<dbReference type="FunFam" id="2.60.200.20:FF:000079">
    <property type="entry name" value="Checkpoint kinase 2"/>
    <property type="match status" value="1"/>
</dbReference>
<dbReference type="PROSITE" id="PS50006">
    <property type="entry name" value="FHA_DOMAIN"/>
    <property type="match status" value="1"/>
</dbReference>
<dbReference type="AlphaFoldDB" id="V4C6S6"/>
<evidence type="ECO:0000256" key="3">
    <source>
        <dbReference type="PROSITE-ProRule" id="PRU00182"/>
    </source>
</evidence>
<keyword evidence="3" id="KW-0694">RNA-binding</keyword>
<keyword evidence="8" id="KW-1185">Reference proteome</keyword>
<dbReference type="InterPro" id="IPR011009">
    <property type="entry name" value="Kinase-like_dom_sf"/>
</dbReference>
<dbReference type="SUPFAM" id="SSF49879">
    <property type="entry name" value="SMAD/FHA domain"/>
    <property type="match status" value="1"/>
</dbReference>
<dbReference type="FunFam" id="1.10.510.10:FF:000571">
    <property type="entry name" value="Maternal embryonic leucine zipper kinase"/>
    <property type="match status" value="1"/>
</dbReference>
<dbReference type="Gene3D" id="2.60.200.20">
    <property type="match status" value="1"/>
</dbReference>
<dbReference type="KEGG" id="lgi:LOTGIDRAFT_231530"/>
<dbReference type="SMART" id="SM00220">
    <property type="entry name" value="S_TKc"/>
    <property type="match status" value="1"/>
</dbReference>
<name>V4C6S6_LOTGI</name>
<gene>
    <name evidence="7" type="ORF">LOTGIDRAFT_231530</name>
</gene>
<evidence type="ECO:0000313" key="7">
    <source>
        <dbReference type="EMBL" id="ESO97334.1"/>
    </source>
</evidence>
<dbReference type="InterPro" id="IPR000719">
    <property type="entry name" value="Prot_kinase_dom"/>
</dbReference>
<evidence type="ECO:0000259" key="5">
    <source>
        <dbReference type="PROSITE" id="PS50006"/>
    </source>
</evidence>
<feature type="region of interest" description="Disordered" evidence="4">
    <location>
        <begin position="452"/>
        <end position="492"/>
    </location>
</feature>
<dbReference type="SUPFAM" id="SSF56112">
    <property type="entry name" value="Protein kinase-like (PK-like)"/>
    <property type="match status" value="1"/>
</dbReference>
<dbReference type="Gene3D" id="3.30.200.20">
    <property type="entry name" value="Phosphorylase Kinase, domain 1"/>
    <property type="match status" value="1"/>
</dbReference>
<dbReference type="Pfam" id="PF00069">
    <property type="entry name" value="Pkinase"/>
    <property type="match status" value="1"/>
</dbReference>
<reference evidence="7 8" key="1">
    <citation type="journal article" date="2013" name="Nature">
        <title>Insights into bilaterian evolution from three spiralian genomes.</title>
        <authorList>
            <person name="Simakov O."/>
            <person name="Marletaz F."/>
            <person name="Cho S.J."/>
            <person name="Edsinger-Gonzales E."/>
            <person name="Havlak P."/>
            <person name="Hellsten U."/>
            <person name="Kuo D.H."/>
            <person name="Larsson T."/>
            <person name="Lv J."/>
            <person name="Arendt D."/>
            <person name="Savage R."/>
            <person name="Osoegawa K."/>
            <person name="de Jong P."/>
            <person name="Grimwood J."/>
            <person name="Chapman J.A."/>
            <person name="Shapiro H."/>
            <person name="Aerts A."/>
            <person name="Otillar R.P."/>
            <person name="Terry A.Y."/>
            <person name="Boore J.L."/>
            <person name="Grigoriev I.V."/>
            <person name="Lindberg D.R."/>
            <person name="Seaver E.C."/>
            <person name="Weisblat D.A."/>
            <person name="Putnam N.H."/>
            <person name="Rokhsar D.S."/>
        </authorList>
    </citation>
    <scope>NUCLEOTIDE SEQUENCE [LARGE SCALE GENOMIC DNA]</scope>
</reference>
<dbReference type="OMA" id="MLCAVQY"/>
<dbReference type="CDD" id="cd22666">
    <property type="entry name" value="FHA_CHK2"/>
    <property type="match status" value="1"/>
</dbReference>
<dbReference type="PROSITE" id="PS00108">
    <property type="entry name" value="PROTEIN_KINASE_ST"/>
    <property type="match status" value="1"/>
</dbReference>
<dbReference type="HOGENOM" id="CLU_000288_63_47_1"/>
<sequence>MGWIFQQKILFVILIDLEKDEYTFGRGENCDIPFNGNSSKKNQCFQAYSKVHFKLVRQTTTSGVHVFIEDTSSNGTFVNGEKVGKGNKQVLSNNDEIALAMKKNKAYVFMDLYSNENKDLPEELTEKYTLTRVLGRGACGEVRLAFAKGSCEKFACKIVSKKKFSVGGNTPISMASQVMGEVKILKALKHPCIIKIEEVIDTKDVLYIVLELVDGGELFDRVVSVNQFSEPVAKLLFYQMVSAIKYLHDQNITHRDLKPENILLCGENNETLVKVTDFGLSKFVDGGSLMKTFCGTPTYLAPEILVTAGSGTYTKAIDNWSLGVILFILLSGYPPFSDERKDMDLPKQIMGGHYDFPKKYWDNISEQAIDLIKKLMTTDPKKRITINDAIQHPWFKDDEMKTKANKLMYPQADGMVPPILVWLLYTLLTNEFYCSEKIAELKLEINIDMKAASKKQGNPGKKRPLESTEELTSPTKRQNSDTSISPPDTPTI</sequence>
<evidence type="ECO:0008006" key="9">
    <source>
        <dbReference type="Google" id="ProtNLM"/>
    </source>
</evidence>
<dbReference type="Gene3D" id="1.10.510.10">
    <property type="entry name" value="Transferase(Phosphotransferase) domain 1"/>
    <property type="match status" value="1"/>
</dbReference>
<organism evidence="7 8">
    <name type="scientific">Lottia gigantea</name>
    <name type="common">Giant owl limpet</name>
    <dbReference type="NCBI Taxonomy" id="225164"/>
    <lineage>
        <taxon>Eukaryota</taxon>
        <taxon>Metazoa</taxon>
        <taxon>Spiralia</taxon>
        <taxon>Lophotrochozoa</taxon>
        <taxon>Mollusca</taxon>
        <taxon>Gastropoda</taxon>
        <taxon>Patellogastropoda</taxon>
        <taxon>Lottioidea</taxon>
        <taxon>Lottiidae</taxon>
        <taxon>Lottia</taxon>
    </lineage>
</organism>
<feature type="domain" description="FHA" evidence="5">
    <location>
        <begin position="22"/>
        <end position="83"/>
    </location>
</feature>
<dbReference type="EMBL" id="KB201305">
    <property type="protein sequence ID" value="ESO97334.1"/>
    <property type="molecule type" value="Genomic_DNA"/>
</dbReference>
<dbReference type="CTD" id="20248620"/>
<proteinExistence type="predicted"/>
<dbReference type="OrthoDB" id="40902at2759"/>
<dbReference type="SMART" id="SM00240">
    <property type="entry name" value="FHA"/>
    <property type="match status" value="1"/>
</dbReference>
<keyword evidence="1" id="KW-0547">Nucleotide-binding</keyword>
<dbReference type="GO" id="GO:0005524">
    <property type="term" value="F:ATP binding"/>
    <property type="evidence" value="ECO:0007669"/>
    <property type="project" value="UniProtKB-KW"/>
</dbReference>
<dbReference type="Proteomes" id="UP000030746">
    <property type="component" value="Unassembled WGS sequence"/>
</dbReference>
<feature type="compositionally biased region" description="Polar residues" evidence="4">
    <location>
        <begin position="470"/>
        <end position="486"/>
    </location>
</feature>
<dbReference type="RefSeq" id="XP_009051936.1">
    <property type="nucleotide sequence ID" value="XM_009053688.1"/>
</dbReference>
<dbReference type="InterPro" id="IPR000253">
    <property type="entry name" value="FHA_dom"/>
</dbReference>
<evidence type="ECO:0000256" key="4">
    <source>
        <dbReference type="SAM" id="MobiDB-lite"/>
    </source>
</evidence>
<dbReference type="InterPro" id="IPR008271">
    <property type="entry name" value="Ser/Thr_kinase_AS"/>
</dbReference>
<evidence type="ECO:0000256" key="1">
    <source>
        <dbReference type="ARBA" id="ARBA00022741"/>
    </source>
</evidence>
<dbReference type="GeneID" id="20248620"/>
<accession>V4C6S6</accession>
<dbReference type="PANTHER" id="PTHR24347">
    <property type="entry name" value="SERINE/THREONINE-PROTEIN KINASE"/>
    <property type="match status" value="1"/>
</dbReference>
<evidence type="ECO:0000259" key="6">
    <source>
        <dbReference type="PROSITE" id="PS50011"/>
    </source>
</evidence>
<dbReference type="STRING" id="225164.V4C6S6"/>
<dbReference type="GO" id="GO:0003723">
    <property type="term" value="F:RNA binding"/>
    <property type="evidence" value="ECO:0007669"/>
    <property type="project" value="UniProtKB-KW"/>
</dbReference>
<dbReference type="InterPro" id="IPR008984">
    <property type="entry name" value="SMAD_FHA_dom_sf"/>
</dbReference>
<dbReference type="PROSITE" id="PS50011">
    <property type="entry name" value="PROTEIN_KINASE_DOM"/>
    <property type="match status" value="1"/>
</dbReference>
<dbReference type="PROSITE" id="PS50889">
    <property type="entry name" value="S4"/>
    <property type="match status" value="1"/>
</dbReference>
<dbReference type="Pfam" id="PF00498">
    <property type="entry name" value="FHA"/>
    <property type="match status" value="1"/>
</dbReference>
<dbReference type="GO" id="GO:0004672">
    <property type="term" value="F:protein kinase activity"/>
    <property type="evidence" value="ECO:0007669"/>
    <property type="project" value="InterPro"/>
</dbReference>
<keyword evidence="2" id="KW-0067">ATP-binding</keyword>
<evidence type="ECO:0000256" key="2">
    <source>
        <dbReference type="ARBA" id="ARBA00022840"/>
    </source>
</evidence>
<feature type="domain" description="Protein kinase" evidence="6">
    <location>
        <begin position="128"/>
        <end position="395"/>
    </location>
</feature>
<protein>
    <recommendedName>
        <fullName evidence="9">Serine/threonine-protein kinase Chk2</fullName>
    </recommendedName>
</protein>
<evidence type="ECO:0000313" key="8">
    <source>
        <dbReference type="Proteomes" id="UP000030746"/>
    </source>
</evidence>